<dbReference type="PANTHER" id="PTHR38011:SF2">
    <property type="entry name" value="BIFUNCTIONAL DEAMINASE-REDUCTASE DOMAIN PROTEIN"/>
    <property type="match status" value="1"/>
</dbReference>
<evidence type="ECO:0000313" key="2">
    <source>
        <dbReference type="EMBL" id="NRN64706.1"/>
    </source>
</evidence>
<keyword evidence="3" id="KW-1185">Reference proteome</keyword>
<reference evidence="2 3" key="1">
    <citation type="submission" date="2020-01" db="EMBL/GenBank/DDBJ databases">
        <title>Kibdelosporangium persica a novel Actinomycetes from a hot desert in Iran.</title>
        <authorList>
            <person name="Safaei N."/>
            <person name="Zaburannyi N."/>
            <person name="Mueller R."/>
            <person name="Wink J."/>
        </authorList>
    </citation>
    <scope>NUCLEOTIDE SEQUENCE [LARGE SCALE GENOMIC DNA]</scope>
    <source>
        <strain evidence="2 3">4NS15</strain>
    </source>
</reference>
<evidence type="ECO:0000259" key="1">
    <source>
        <dbReference type="Pfam" id="PF01872"/>
    </source>
</evidence>
<dbReference type="PANTHER" id="PTHR38011">
    <property type="entry name" value="DIHYDROFOLATE REDUCTASE FAMILY PROTEIN (AFU_ORTHOLOGUE AFUA_8G06820)"/>
    <property type="match status" value="1"/>
</dbReference>
<dbReference type="InterPro" id="IPR050765">
    <property type="entry name" value="Riboflavin_Biosynth_HTPR"/>
</dbReference>
<accession>A0ABX2F064</accession>
<dbReference type="InterPro" id="IPR002734">
    <property type="entry name" value="RibDG_C"/>
</dbReference>
<feature type="domain" description="Bacterial bifunctional deaminase-reductase C-terminal" evidence="1">
    <location>
        <begin position="4"/>
        <end position="174"/>
    </location>
</feature>
<comment type="caution">
    <text evidence="2">The sequence shown here is derived from an EMBL/GenBank/DDBJ whole genome shotgun (WGS) entry which is preliminary data.</text>
</comment>
<dbReference type="Pfam" id="PF01872">
    <property type="entry name" value="RibD_C"/>
    <property type="match status" value="1"/>
</dbReference>
<name>A0ABX2F064_9PSEU</name>
<protein>
    <submittedName>
        <fullName evidence="2">Riboflavin biosynthesis protein RibD</fullName>
    </submittedName>
</protein>
<evidence type="ECO:0000313" key="3">
    <source>
        <dbReference type="Proteomes" id="UP000763557"/>
    </source>
</evidence>
<dbReference type="RefSeq" id="WP_173127290.1">
    <property type="nucleotide sequence ID" value="NZ_CBCSGW010000015.1"/>
</dbReference>
<gene>
    <name evidence="2" type="ORF">GC106_19120</name>
</gene>
<proteinExistence type="predicted"/>
<dbReference type="SUPFAM" id="SSF53597">
    <property type="entry name" value="Dihydrofolate reductase-like"/>
    <property type="match status" value="1"/>
</dbReference>
<dbReference type="Proteomes" id="UP000763557">
    <property type="component" value="Unassembled WGS sequence"/>
</dbReference>
<sequence length="188" mass="20672">MRRLIVSTLSTLDGVIEDPGGFSEFHHGGWAPPYFGDHGAEHALRKLQDCDLFLCGRVTYEFFSKYWPTGTGPYADHLNKMPKLVASNTLTEPLTWNASLLKGDAVEEVGKLKQRPGKDIIVYGAGNLAAALLRHCLVDEFEVWVFPLVLGTGKRLFDDGIAGTRLRLADQKITPTGVATLSYRPAKA</sequence>
<dbReference type="EMBL" id="JAAATY010000004">
    <property type="protein sequence ID" value="NRN64706.1"/>
    <property type="molecule type" value="Genomic_DNA"/>
</dbReference>
<dbReference type="InterPro" id="IPR024072">
    <property type="entry name" value="DHFR-like_dom_sf"/>
</dbReference>
<organism evidence="2 3">
    <name type="scientific">Kibdelosporangium persicum</name>
    <dbReference type="NCBI Taxonomy" id="2698649"/>
    <lineage>
        <taxon>Bacteria</taxon>
        <taxon>Bacillati</taxon>
        <taxon>Actinomycetota</taxon>
        <taxon>Actinomycetes</taxon>
        <taxon>Pseudonocardiales</taxon>
        <taxon>Pseudonocardiaceae</taxon>
        <taxon>Kibdelosporangium</taxon>
    </lineage>
</organism>
<dbReference type="Gene3D" id="3.40.430.10">
    <property type="entry name" value="Dihydrofolate Reductase, subunit A"/>
    <property type="match status" value="1"/>
</dbReference>